<dbReference type="PROSITE" id="PS51318">
    <property type="entry name" value="TAT"/>
    <property type="match status" value="1"/>
</dbReference>
<gene>
    <name evidence="2" type="ORF">AB0L16_25120</name>
</gene>
<comment type="caution">
    <text evidence="2">The sequence shown here is derived from an EMBL/GenBank/DDBJ whole genome shotgun (WGS) entry which is preliminary data.</text>
</comment>
<dbReference type="InterPro" id="IPR011094">
    <property type="entry name" value="Uncharacterised_LppY/LpqO"/>
</dbReference>
<dbReference type="InterPro" id="IPR006311">
    <property type="entry name" value="TAT_signal"/>
</dbReference>
<protein>
    <submittedName>
        <fullName evidence="2">DUF1259 domain-containing protein</fullName>
    </submittedName>
</protein>
<name>A0ABV3K3G7_STRON</name>
<evidence type="ECO:0000313" key="2">
    <source>
        <dbReference type="EMBL" id="MEV5509679.1"/>
    </source>
</evidence>
<dbReference type="RefSeq" id="WP_109280088.1">
    <property type="nucleotide sequence ID" value="NZ_JBFAUK010000023.1"/>
</dbReference>
<feature type="signal peptide" evidence="1">
    <location>
        <begin position="1"/>
        <end position="29"/>
    </location>
</feature>
<sequence>MERAHALVNRRRVVVAAAALAPLLAPVPAGGVAARARAPVTRGRPLNCPDPVRPVSTTAEHWDEVTDTLARDGQMLRGLYFHVPFPRDDLRVCCRGVRVSPALALGSHVSFVHYEDGSTLVMGDLVATEGELPKLTDALRAEGFTQTAIHKHLPAHSPEVWWTHAHAHGDDPAALARGLRTALRHTATPPPGAAHAAESVDLDTDGIAEALGTKGVSSGGVHSCTFNRRETITDMGRELPPGLGATTALNFQPLGGGRAALSGDFAMTAEEVPDALAALRRGGIELVELHNHGLTDQPRLFFTHFWAVDDAVKLARALRPALDTTNVEPSVP</sequence>
<keyword evidence="3" id="KW-1185">Reference proteome</keyword>
<keyword evidence="1" id="KW-0732">Signal</keyword>
<dbReference type="Proteomes" id="UP001552594">
    <property type="component" value="Unassembled WGS sequence"/>
</dbReference>
<dbReference type="EMBL" id="JBFAUK010000023">
    <property type="protein sequence ID" value="MEV5509679.1"/>
    <property type="molecule type" value="Genomic_DNA"/>
</dbReference>
<proteinExistence type="predicted"/>
<feature type="chain" id="PRO_5046161349" evidence="1">
    <location>
        <begin position="30"/>
        <end position="332"/>
    </location>
</feature>
<accession>A0ABV3K3G7</accession>
<reference evidence="2 3" key="1">
    <citation type="submission" date="2024-06" db="EMBL/GenBank/DDBJ databases">
        <title>The Natural Products Discovery Center: Release of the First 8490 Sequenced Strains for Exploring Actinobacteria Biosynthetic Diversity.</title>
        <authorList>
            <person name="Kalkreuter E."/>
            <person name="Kautsar S.A."/>
            <person name="Yang D."/>
            <person name="Bader C.D."/>
            <person name="Teijaro C.N."/>
            <person name="Fluegel L."/>
            <person name="Davis C.M."/>
            <person name="Simpson J.R."/>
            <person name="Lauterbach L."/>
            <person name="Steele A.D."/>
            <person name="Gui C."/>
            <person name="Meng S."/>
            <person name="Li G."/>
            <person name="Viehrig K."/>
            <person name="Ye F."/>
            <person name="Su P."/>
            <person name="Kiefer A.F."/>
            <person name="Nichols A."/>
            <person name="Cepeda A.J."/>
            <person name="Yan W."/>
            <person name="Fan B."/>
            <person name="Jiang Y."/>
            <person name="Adhikari A."/>
            <person name="Zheng C.-J."/>
            <person name="Schuster L."/>
            <person name="Cowan T.M."/>
            <person name="Smanski M.J."/>
            <person name="Chevrette M.G."/>
            <person name="De Carvalho L.P.S."/>
            <person name="Shen B."/>
        </authorList>
    </citation>
    <scope>NUCLEOTIDE SEQUENCE [LARGE SCALE GENOMIC DNA]</scope>
    <source>
        <strain evidence="2 3">NPDC052347</strain>
    </source>
</reference>
<evidence type="ECO:0000256" key="1">
    <source>
        <dbReference type="SAM" id="SignalP"/>
    </source>
</evidence>
<evidence type="ECO:0000313" key="3">
    <source>
        <dbReference type="Proteomes" id="UP001552594"/>
    </source>
</evidence>
<dbReference type="Pfam" id="PF07485">
    <property type="entry name" value="DUF1529"/>
    <property type="match status" value="2"/>
</dbReference>
<organism evidence="2 3">
    <name type="scientific">Streptomyces orinoci</name>
    <name type="common">Streptoverticillium orinoci</name>
    <dbReference type="NCBI Taxonomy" id="67339"/>
    <lineage>
        <taxon>Bacteria</taxon>
        <taxon>Bacillati</taxon>
        <taxon>Actinomycetota</taxon>
        <taxon>Actinomycetes</taxon>
        <taxon>Kitasatosporales</taxon>
        <taxon>Streptomycetaceae</taxon>
        <taxon>Streptomyces</taxon>
    </lineage>
</organism>